<dbReference type="AlphaFoldDB" id="A0A4U0VIV9"/>
<dbReference type="Pfam" id="PF24808">
    <property type="entry name" value="DUF7707"/>
    <property type="match status" value="1"/>
</dbReference>
<reference evidence="5 6" key="1">
    <citation type="submission" date="2017-03" db="EMBL/GenBank/DDBJ databases">
        <title>Genomes of endolithic fungi from Antarctica.</title>
        <authorList>
            <person name="Coleine C."/>
            <person name="Masonjones S."/>
            <person name="Stajich J.E."/>
        </authorList>
    </citation>
    <scope>NUCLEOTIDE SEQUENCE [LARGE SCALE GENOMIC DNA]</scope>
    <source>
        <strain evidence="5 6">CCFEE 5311</strain>
    </source>
</reference>
<dbReference type="PANTHER" id="PTHR38118:SF2">
    <property type="entry name" value="CDP-ALCOHOL PHOSPHATIDYLTRANSFERASE PROTEIN"/>
    <property type="match status" value="1"/>
</dbReference>
<protein>
    <recommendedName>
        <fullName evidence="4">DUF7707 domain-containing protein</fullName>
    </recommendedName>
</protein>
<dbReference type="OrthoDB" id="2439692at2759"/>
<dbReference type="STRING" id="329885.A0A4U0VIV9"/>
<evidence type="ECO:0000313" key="6">
    <source>
        <dbReference type="Proteomes" id="UP000310066"/>
    </source>
</evidence>
<feature type="signal peptide" evidence="3">
    <location>
        <begin position="1"/>
        <end position="21"/>
    </location>
</feature>
<keyword evidence="3" id="KW-0732">Signal</keyword>
<name>A0A4U0VIV9_9PEZI</name>
<keyword evidence="2" id="KW-1133">Transmembrane helix</keyword>
<feature type="compositionally biased region" description="Gly residues" evidence="1">
    <location>
        <begin position="148"/>
        <end position="157"/>
    </location>
</feature>
<feature type="domain" description="DUF7707" evidence="4">
    <location>
        <begin position="26"/>
        <end position="130"/>
    </location>
</feature>
<organism evidence="5 6">
    <name type="scientific">Friedmanniomyces endolithicus</name>
    <dbReference type="NCBI Taxonomy" id="329885"/>
    <lineage>
        <taxon>Eukaryota</taxon>
        <taxon>Fungi</taxon>
        <taxon>Dikarya</taxon>
        <taxon>Ascomycota</taxon>
        <taxon>Pezizomycotina</taxon>
        <taxon>Dothideomycetes</taxon>
        <taxon>Dothideomycetidae</taxon>
        <taxon>Mycosphaerellales</taxon>
        <taxon>Teratosphaeriaceae</taxon>
        <taxon>Friedmanniomyces</taxon>
    </lineage>
</organism>
<keyword evidence="2" id="KW-0472">Membrane</keyword>
<keyword evidence="2" id="KW-0812">Transmembrane</keyword>
<evidence type="ECO:0000313" key="5">
    <source>
        <dbReference type="EMBL" id="TKA48266.1"/>
    </source>
</evidence>
<accession>A0A4U0VIV9</accession>
<dbReference type="PANTHER" id="PTHR38118">
    <property type="entry name" value="ANCHORED CELL WALL PROTEIN 11-RELATED"/>
    <property type="match status" value="1"/>
</dbReference>
<proteinExistence type="predicted"/>
<feature type="chain" id="PRO_5020897280" description="DUF7707 domain-containing protein" evidence="3">
    <location>
        <begin position="22"/>
        <end position="229"/>
    </location>
</feature>
<evidence type="ECO:0000259" key="4">
    <source>
        <dbReference type="Pfam" id="PF24808"/>
    </source>
</evidence>
<evidence type="ECO:0000256" key="1">
    <source>
        <dbReference type="SAM" id="MobiDB-lite"/>
    </source>
</evidence>
<feature type="compositionally biased region" description="Low complexity" evidence="1">
    <location>
        <begin position="135"/>
        <end position="147"/>
    </location>
</feature>
<evidence type="ECO:0000256" key="3">
    <source>
        <dbReference type="SAM" id="SignalP"/>
    </source>
</evidence>
<feature type="transmembrane region" description="Helical" evidence="2">
    <location>
        <begin position="211"/>
        <end position="228"/>
    </location>
</feature>
<comment type="caution">
    <text evidence="5">The sequence shown here is derived from an EMBL/GenBank/DDBJ whole genome shotgun (WGS) entry which is preliminary data.</text>
</comment>
<gene>
    <name evidence="5" type="ORF">B0A54_01759</name>
</gene>
<dbReference type="InterPro" id="IPR056124">
    <property type="entry name" value="DUF7707"/>
</dbReference>
<sequence>MKTATASLLTTTTLLLSTVSAQQETYSIDPNAVSNATRQVWCTSQQAQCPLICLQTANDASTQQNACDPTQLTYACICGNGLSPNISEYSQTLPFFLCQEWGNECVANCNGDNLCQSNCRSQHPCGAQNPTRQNTSTLSMSTSTTAGSAGGSQTSGGAGATTSGVYSGFAGASSTGGAAASGTAGGAASSATKASAAANNMRAAVLDAGRAFGLLGVVGLMFGGFAVLL</sequence>
<dbReference type="Proteomes" id="UP000310066">
    <property type="component" value="Unassembled WGS sequence"/>
</dbReference>
<dbReference type="EMBL" id="NAJP01000004">
    <property type="protein sequence ID" value="TKA48266.1"/>
    <property type="molecule type" value="Genomic_DNA"/>
</dbReference>
<feature type="region of interest" description="Disordered" evidence="1">
    <location>
        <begin position="130"/>
        <end position="157"/>
    </location>
</feature>
<evidence type="ECO:0000256" key="2">
    <source>
        <dbReference type="SAM" id="Phobius"/>
    </source>
</evidence>